<dbReference type="Proteomes" id="UP001519289">
    <property type="component" value="Unassembled WGS sequence"/>
</dbReference>
<gene>
    <name evidence="4" type="ORF">J2Z79_001038</name>
</gene>
<proteinExistence type="predicted"/>
<feature type="domain" description="AB hydrolase-1" evidence="2">
    <location>
        <begin position="216"/>
        <end position="333"/>
    </location>
</feature>
<sequence length="983" mass="105282">MLRRWLAAIMACLVVLGQAGAAGATEVPAEELIRQSEAPPPQEIGIKSYGPGDRIAESDEEFVADSGYPLDSYIFRSGGPIVFPIAITRYFGPVDGNGRLLHPELIEGQTALLTLRVWDVDQDYAGPDFAPEVDIVSINGHQIGMLTGADGQWSTFTAEIPLEYLRFPDFDPATGVIPAENIIQIDIDTANVGVCECWAVEVDWGRLVIKGVRPAVLVHGFLSSASTWDAWVNDYAPDAGLPVYTFSFDNNHGSWLAHAREEAAHIARAKQLFGVDKLNVVGHSKGGLDTRAYLALGGGDVERLIMLGTPNAGSPLADIVKLAGILWRPVRFISLIGEPALTELTVTYMQLIGNQLVGPNPATEYYTVAGDWTWRGFSNPLIWGPDDGVVAVSSVEALPYTISLGRTSSFHTDMTSNRDEWNLASGQVLRISQAGSTGGGVAVPILSELISHEITGGTQSHEVLVSGTAPVTLGILWGEGDLNLTLTTPSGAEIRAAGAGVEMVENEDETLGLRYILYRLEAPESGTWQLNVTSSESGPVSYLAIGAEEGGPTLSASSDRGIIPAGDAVILTAEIDRAGAAQETLTVTAHIERPDGEVDEVVLEDDGAGTTFAATYTPEVEGYYNVAVAATGNGGLRRFTLTGFQVLSGSDNFTGQFTDTGVDDDWDGLYNRLQIDVEVAIGTPGEYLVTGELNDESGRTLTRAAARVSLGAGQQAVVLDFDGLALGESGFSGDLILTNLALIGPDGSVRDFLAPAAAFSGYDPNQFQRSAIRVLPGITDSAHDLDGDGKYDELRVEIPVDVLRAGYYNINARLMDQQNQEIAWDGIQVYLNAGESTVTLTYPGEAIGQNGVDGPYLVRDFSFYGPAGQLNVYELHSTFPYQAREFAGYVEPAPDRPTFESILAKIDRFEQEGKITPRGIANALRVQVENAQKAWERGQNLVAQIMLRAVVVQLDALSGKLVDAAAAQELINDCEMLIEDLEH</sequence>
<dbReference type="InterPro" id="IPR029058">
    <property type="entry name" value="AB_hydrolase_fold"/>
</dbReference>
<organism evidence="4 5">
    <name type="scientific">Symbiobacterium terraclitae</name>
    <dbReference type="NCBI Taxonomy" id="557451"/>
    <lineage>
        <taxon>Bacteria</taxon>
        <taxon>Bacillati</taxon>
        <taxon>Bacillota</taxon>
        <taxon>Clostridia</taxon>
        <taxon>Eubacteriales</taxon>
        <taxon>Symbiobacteriaceae</taxon>
        <taxon>Symbiobacterium</taxon>
    </lineage>
</organism>
<accession>A0ABS4JQ31</accession>
<dbReference type="RefSeq" id="WP_209465789.1">
    <property type="nucleotide sequence ID" value="NZ_JAGGLG010000006.1"/>
</dbReference>
<dbReference type="InterPro" id="IPR013783">
    <property type="entry name" value="Ig-like_fold"/>
</dbReference>
<dbReference type="InterPro" id="IPR017868">
    <property type="entry name" value="Filamin/ABP280_repeat-like"/>
</dbReference>
<evidence type="ECO:0000259" key="2">
    <source>
        <dbReference type="Pfam" id="PF00561"/>
    </source>
</evidence>
<evidence type="ECO:0000256" key="1">
    <source>
        <dbReference type="SAM" id="SignalP"/>
    </source>
</evidence>
<evidence type="ECO:0000313" key="5">
    <source>
        <dbReference type="Proteomes" id="UP001519289"/>
    </source>
</evidence>
<feature type="domain" description="FIMAH" evidence="3">
    <location>
        <begin position="900"/>
        <end position="979"/>
    </location>
</feature>
<dbReference type="Gene3D" id="3.40.50.1820">
    <property type="entry name" value="alpha/beta hydrolase"/>
    <property type="match status" value="1"/>
</dbReference>
<keyword evidence="5" id="KW-1185">Reference proteome</keyword>
<feature type="chain" id="PRO_5046309422" evidence="1">
    <location>
        <begin position="22"/>
        <end position="983"/>
    </location>
</feature>
<dbReference type="Pfam" id="PF22888">
    <property type="entry name" value="FIMAH"/>
    <property type="match status" value="1"/>
</dbReference>
<dbReference type="InterPro" id="IPR000073">
    <property type="entry name" value="AB_hydrolase_1"/>
</dbReference>
<dbReference type="EMBL" id="JAGGLG010000006">
    <property type="protein sequence ID" value="MBP2017653.1"/>
    <property type="molecule type" value="Genomic_DNA"/>
</dbReference>
<dbReference type="InterPro" id="IPR054470">
    <property type="entry name" value="FIMAH_dom"/>
</dbReference>
<dbReference type="SUPFAM" id="SSF53474">
    <property type="entry name" value="alpha/beta-Hydrolases"/>
    <property type="match status" value="1"/>
</dbReference>
<comment type="caution">
    <text evidence="4">The sequence shown here is derived from an EMBL/GenBank/DDBJ whole genome shotgun (WGS) entry which is preliminary data.</text>
</comment>
<name>A0ABS4JQ31_9FIRM</name>
<protein>
    <submittedName>
        <fullName evidence="4">Pimeloyl-ACP methyl ester carboxylesterase</fullName>
    </submittedName>
</protein>
<evidence type="ECO:0000313" key="4">
    <source>
        <dbReference type="EMBL" id="MBP2017653.1"/>
    </source>
</evidence>
<dbReference type="Gene3D" id="2.60.40.10">
    <property type="entry name" value="Immunoglobulins"/>
    <property type="match status" value="1"/>
</dbReference>
<dbReference type="PANTHER" id="PTHR37946:SF1">
    <property type="entry name" value="SLL1969 PROTEIN"/>
    <property type="match status" value="1"/>
</dbReference>
<evidence type="ECO:0000259" key="3">
    <source>
        <dbReference type="Pfam" id="PF22888"/>
    </source>
</evidence>
<feature type="signal peptide" evidence="1">
    <location>
        <begin position="1"/>
        <end position="21"/>
    </location>
</feature>
<dbReference type="Pfam" id="PF00561">
    <property type="entry name" value="Abhydrolase_1"/>
    <property type="match status" value="1"/>
</dbReference>
<dbReference type="PANTHER" id="PTHR37946">
    <property type="entry name" value="SLL1969 PROTEIN"/>
    <property type="match status" value="1"/>
</dbReference>
<dbReference type="PROSITE" id="PS50194">
    <property type="entry name" value="FILAMIN_REPEAT"/>
    <property type="match status" value="1"/>
</dbReference>
<keyword evidence="1" id="KW-0732">Signal</keyword>
<reference evidence="4 5" key="1">
    <citation type="submission" date="2021-03" db="EMBL/GenBank/DDBJ databases">
        <title>Genomic Encyclopedia of Type Strains, Phase IV (KMG-IV): sequencing the most valuable type-strain genomes for metagenomic binning, comparative biology and taxonomic classification.</title>
        <authorList>
            <person name="Goeker M."/>
        </authorList>
    </citation>
    <scope>NUCLEOTIDE SEQUENCE [LARGE SCALE GENOMIC DNA]</scope>
    <source>
        <strain evidence="4 5">DSM 27138</strain>
    </source>
</reference>